<dbReference type="eggNOG" id="ENOG50327W0">
    <property type="taxonomic scope" value="Bacteria"/>
</dbReference>
<accession>K9EXH2</accession>
<dbReference type="PATRIC" id="fig|883081.3.peg.562"/>
<dbReference type="Proteomes" id="UP000009875">
    <property type="component" value="Unassembled WGS sequence"/>
</dbReference>
<sequence>MIIIKLIKKFLKGKRPDQKLCEDAIFTSDQALAVIDGVTSKSDFTYQGQKTGRIASQIILCSLKNLKTIESLDQVIESINQDYDEFYQNVPFSKDKRRYGLQAVMAIYLKAVQKVYIIGDCQVRVNDKIYESPKKMDDILADLRSFITAVRKDQGQDLYENGEEVARKEILPYILETTRFMNREVPFGYSVLNGDPIPSSLITEIDVEEGDLVTLASDGYPDLKEDFQTTEDYLEQVNEKDPHCLHENPSTKGIDPGNYSFDDRSYIQFVV</sequence>
<keyword evidence="2" id="KW-1185">Reference proteome</keyword>
<dbReference type="SUPFAM" id="SSF81606">
    <property type="entry name" value="PP2C-like"/>
    <property type="match status" value="1"/>
</dbReference>
<protein>
    <recommendedName>
        <fullName evidence="3">PPM-type phosphatase domain-containing protein</fullName>
    </recommendedName>
</protein>
<dbReference type="RefSeq" id="WP_003777178.1">
    <property type="nucleotide sequence ID" value="NZ_JH992958.1"/>
</dbReference>
<dbReference type="InterPro" id="IPR036457">
    <property type="entry name" value="PPM-type-like_dom_sf"/>
</dbReference>
<evidence type="ECO:0000313" key="2">
    <source>
        <dbReference type="Proteomes" id="UP000009875"/>
    </source>
</evidence>
<dbReference type="STRING" id="883081.HMPREF9698_00562"/>
<dbReference type="EMBL" id="AGXA01000013">
    <property type="protein sequence ID" value="EKU93885.1"/>
    <property type="molecule type" value="Genomic_DNA"/>
</dbReference>
<evidence type="ECO:0000313" key="1">
    <source>
        <dbReference type="EMBL" id="EKU93885.1"/>
    </source>
</evidence>
<reference evidence="1 2" key="1">
    <citation type="submission" date="2012-09" db="EMBL/GenBank/DDBJ databases">
        <title>The Genome Sequence of Alloiococcus otitis ATCC 51267.</title>
        <authorList>
            <consortium name="The Broad Institute Genome Sequencing Platform"/>
            <person name="Earl A."/>
            <person name="Ward D."/>
            <person name="Feldgarden M."/>
            <person name="Gevers D."/>
            <person name="Huys G."/>
            <person name="Walker B."/>
            <person name="Young S.K."/>
            <person name="Zeng Q."/>
            <person name="Gargeya S."/>
            <person name="Fitzgerald M."/>
            <person name="Haas B."/>
            <person name="Abouelleil A."/>
            <person name="Alvarado L."/>
            <person name="Arachchi H.M."/>
            <person name="Berlin A.M."/>
            <person name="Chapman S.B."/>
            <person name="Goldberg J."/>
            <person name="Griggs A."/>
            <person name="Gujja S."/>
            <person name="Hansen M."/>
            <person name="Howarth C."/>
            <person name="Imamovic A."/>
            <person name="Larimer J."/>
            <person name="McCowen C."/>
            <person name="Montmayeur A."/>
            <person name="Murphy C."/>
            <person name="Neiman D."/>
            <person name="Pearson M."/>
            <person name="Priest M."/>
            <person name="Roberts A."/>
            <person name="Saif S."/>
            <person name="Shea T."/>
            <person name="Sisk P."/>
            <person name="Sykes S."/>
            <person name="Wortman J."/>
            <person name="Nusbaum C."/>
            <person name="Birren B."/>
        </authorList>
    </citation>
    <scope>NUCLEOTIDE SEQUENCE [LARGE SCALE GENOMIC DNA]</scope>
    <source>
        <strain evidence="1 2">ATCC 51267</strain>
    </source>
</reference>
<proteinExistence type="predicted"/>
<dbReference type="OrthoDB" id="508128at2"/>
<dbReference type="Gene3D" id="3.60.40.10">
    <property type="entry name" value="PPM-type phosphatase domain"/>
    <property type="match status" value="1"/>
</dbReference>
<organism evidence="1 2">
    <name type="scientific">Alloiococcus otitis ATCC 51267</name>
    <dbReference type="NCBI Taxonomy" id="883081"/>
    <lineage>
        <taxon>Bacteria</taxon>
        <taxon>Bacillati</taxon>
        <taxon>Bacillota</taxon>
        <taxon>Bacilli</taxon>
        <taxon>Lactobacillales</taxon>
        <taxon>Carnobacteriaceae</taxon>
        <taxon>Alloiococcus</taxon>
    </lineage>
</organism>
<name>K9EXH2_9LACT</name>
<comment type="caution">
    <text evidence="1">The sequence shown here is derived from an EMBL/GenBank/DDBJ whole genome shotgun (WGS) entry which is preliminary data.</text>
</comment>
<gene>
    <name evidence="1" type="ORF">HMPREF9698_00562</name>
</gene>
<dbReference type="AlphaFoldDB" id="K9EXH2"/>
<evidence type="ECO:0008006" key="3">
    <source>
        <dbReference type="Google" id="ProtNLM"/>
    </source>
</evidence>
<dbReference type="HOGENOM" id="CLU_087939_0_0_9"/>